<dbReference type="PANTHER" id="PTHR43352">
    <property type="entry name" value="ACETYL-COA SYNTHETASE"/>
    <property type="match status" value="1"/>
</dbReference>
<feature type="domain" description="AMP-dependent synthetase/ligase" evidence="2">
    <location>
        <begin position="18"/>
        <end position="378"/>
    </location>
</feature>
<dbReference type="Proteomes" id="UP001589788">
    <property type="component" value="Unassembled WGS sequence"/>
</dbReference>
<dbReference type="SUPFAM" id="SSF56801">
    <property type="entry name" value="Acetyl-CoA synthetase-like"/>
    <property type="match status" value="1"/>
</dbReference>
<organism evidence="4 5">
    <name type="scientific">Aciditerrimonas ferrireducens</name>
    <dbReference type="NCBI Taxonomy" id="667306"/>
    <lineage>
        <taxon>Bacteria</taxon>
        <taxon>Bacillati</taxon>
        <taxon>Actinomycetota</taxon>
        <taxon>Acidimicrobiia</taxon>
        <taxon>Acidimicrobiales</taxon>
        <taxon>Acidimicrobiaceae</taxon>
        <taxon>Aciditerrimonas</taxon>
    </lineage>
</organism>
<dbReference type="Pfam" id="PF00501">
    <property type="entry name" value="AMP-binding"/>
    <property type="match status" value="1"/>
</dbReference>
<dbReference type="Gene3D" id="3.40.50.12780">
    <property type="entry name" value="N-terminal domain of ligase-like"/>
    <property type="match status" value="1"/>
</dbReference>
<dbReference type="InterPro" id="IPR045851">
    <property type="entry name" value="AMP-bd_C_sf"/>
</dbReference>
<evidence type="ECO:0000313" key="4">
    <source>
        <dbReference type="EMBL" id="MFC0081982.1"/>
    </source>
</evidence>
<dbReference type="RefSeq" id="WP_377789336.1">
    <property type="nucleotide sequence ID" value="NZ_JBHLYQ010000061.1"/>
</dbReference>
<evidence type="ECO:0000259" key="2">
    <source>
        <dbReference type="Pfam" id="PF00501"/>
    </source>
</evidence>
<keyword evidence="1 4" id="KW-0436">Ligase</keyword>
<sequence length="524" mass="55779">MTPYNAASWLVDRHLEEGRGGRLAVVAGPERLSYEALARLVRRAQHGLGALGVRPEERVAMVVRDEPGFLAWFLGCLRAGVVPVPLSTMLRGEELGAIVDDARARVAVLSAASLPLLPALAACAPDLAQVVVVGEPEGPLPVVPGVGLVSFDDLDDEDELPPSRTGRDSPAFWLYSSGTTGTPKGVMHRHGSLEATARTYAAEVLRIGPEDRCFSAAKLFFAFGLGNALTFPLSVGATTVLDPRPASPAMVAEVVARDQPTLFFGSPGLLAAMVAQEVDPRPFASVRLGATAGEALPAEVHRRFTERFGFPVLDGLGSTEALHIFLSNRPGAERPGTSGTPVPGYEVRLVDDEGRVVEEPGVPGNLQVAGPSIATGYWCRTEATQAAFEGRWLRTGDVYVRTEDGCYQFLGRTSDMIKAGGIWVSPAEVENVLLAQEAVAEAAVVGGRTPEGLEEVVAFVVPRPGVELDPVALEAHCRERMAAFKRPRRIVVVEELPKTATGKIQRYRLRQEANAPAASAPAGR</sequence>
<dbReference type="InterPro" id="IPR000873">
    <property type="entry name" value="AMP-dep_synth/lig_dom"/>
</dbReference>
<dbReference type="PANTHER" id="PTHR43352:SF1">
    <property type="entry name" value="ANTHRANILATE--COA LIGASE"/>
    <property type="match status" value="1"/>
</dbReference>
<feature type="domain" description="AMP-binding enzyme C-terminal" evidence="3">
    <location>
        <begin position="428"/>
        <end position="503"/>
    </location>
</feature>
<dbReference type="NCBIfam" id="TIGR02262">
    <property type="entry name" value="benz_CoA_lig"/>
    <property type="match status" value="1"/>
</dbReference>
<dbReference type="InterPro" id="IPR011957">
    <property type="entry name" value="Benz_CoA_lig"/>
</dbReference>
<evidence type="ECO:0000256" key="1">
    <source>
        <dbReference type="ARBA" id="ARBA00022598"/>
    </source>
</evidence>
<proteinExistence type="predicted"/>
<dbReference type="Pfam" id="PF13193">
    <property type="entry name" value="AMP-binding_C"/>
    <property type="match status" value="1"/>
</dbReference>
<protein>
    <submittedName>
        <fullName evidence="4">Benzoate-CoA ligase family protein</fullName>
    </submittedName>
</protein>
<comment type="caution">
    <text evidence="4">The sequence shown here is derived from an EMBL/GenBank/DDBJ whole genome shotgun (WGS) entry which is preliminary data.</text>
</comment>
<dbReference type="InterPro" id="IPR042099">
    <property type="entry name" value="ANL_N_sf"/>
</dbReference>
<dbReference type="EMBL" id="JBHLYQ010000061">
    <property type="protein sequence ID" value="MFC0081982.1"/>
    <property type="molecule type" value="Genomic_DNA"/>
</dbReference>
<accession>A0ABV6C2T2</accession>
<evidence type="ECO:0000259" key="3">
    <source>
        <dbReference type="Pfam" id="PF13193"/>
    </source>
</evidence>
<gene>
    <name evidence="4" type="ORF">ACFFRE_07450</name>
</gene>
<name>A0ABV6C2T2_9ACTN</name>
<dbReference type="GO" id="GO:0016874">
    <property type="term" value="F:ligase activity"/>
    <property type="evidence" value="ECO:0007669"/>
    <property type="project" value="UniProtKB-KW"/>
</dbReference>
<dbReference type="InterPro" id="IPR025110">
    <property type="entry name" value="AMP-bd_C"/>
</dbReference>
<keyword evidence="5" id="KW-1185">Reference proteome</keyword>
<reference evidence="4 5" key="1">
    <citation type="submission" date="2024-09" db="EMBL/GenBank/DDBJ databases">
        <authorList>
            <person name="Sun Q."/>
            <person name="Mori K."/>
        </authorList>
    </citation>
    <scope>NUCLEOTIDE SEQUENCE [LARGE SCALE GENOMIC DNA]</scope>
    <source>
        <strain evidence="4 5">JCM 15389</strain>
    </source>
</reference>
<dbReference type="Gene3D" id="3.30.300.30">
    <property type="match status" value="1"/>
</dbReference>
<evidence type="ECO:0000313" key="5">
    <source>
        <dbReference type="Proteomes" id="UP001589788"/>
    </source>
</evidence>